<dbReference type="AlphaFoldDB" id="K9P5P4"/>
<gene>
    <name evidence="1" type="ordered locus">Cyagr_1252</name>
</gene>
<dbReference type="KEGG" id="cgc:Cyagr_1252"/>
<proteinExistence type="predicted"/>
<reference evidence="2" key="1">
    <citation type="journal article" date="2013" name="Proc. Natl. Acad. Sci. U.S.A.">
        <title>Improving the coverage of the cyanobacterial phylum using diversity-driven genome sequencing.</title>
        <authorList>
            <person name="Shih P.M."/>
            <person name="Wu D."/>
            <person name="Latifi A."/>
            <person name="Axen S.D."/>
            <person name="Fewer D.P."/>
            <person name="Talla E."/>
            <person name="Calteau A."/>
            <person name="Cai F."/>
            <person name="Tandeau de Marsac N."/>
            <person name="Rippka R."/>
            <person name="Herdman M."/>
            <person name="Sivonen K."/>
            <person name="Coursin T."/>
            <person name="Laurent T."/>
            <person name="Goodwin L."/>
            <person name="Nolan M."/>
            <person name="Davenport K.W."/>
            <person name="Han C.S."/>
            <person name="Rubin E.M."/>
            <person name="Eisen J.A."/>
            <person name="Woyke T."/>
            <person name="Gugger M."/>
            <person name="Kerfeld C.A."/>
        </authorList>
    </citation>
    <scope>NUCLEOTIDE SEQUENCE [LARGE SCALE GENOMIC DNA]</scope>
    <source>
        <strain evidence="2">ATCC 27147 / PCC 6307</strain>
    </source>
</reference>
<dbReference type="Proteomes" id="UP000010388">
    <property type="component" value="Chromosome"/>
</dbReference>
<evidence type="ECO:0000313" key="2">
    <source>
        <dbReference type="Proteomes" id="UP000010388"/>
    </source>
</evidence>
<dbReference type="HOGENOM" id="CLU_3327053_0_0_3"/>
<protein>
    <submittedName>
        <fullName evidence="1">Uncharacterized protein</fullName>
    </submittedName>
</protein>
<dbReference type="EMBL" id="CP003495">
    <property type="protein sequence ID" value="AFY28430.1"/>
    <property type="molecule type" value="Genomic_DNA"/>
</dbReference>
<evidence type="ECO:0000313" key="1">
    <source>
        <dbReference type="EMBL" id="AFY28430.1"/>
    </source>
</evidence>
<organism evidence="1 2">
    <name type="scientific">Cyanobium gracile (strain ATCC 27147 / PCC 6307)</name>
    <dbReference type="NCBI Taxonomy" id="292564"/>
    <lineage>
        <taxon>Bacteria</taxon>
        <taxon>Bacillati</taxon>
        <taxon>Cyanobacteriota</taxon>
        <taxon>Cyanophyceae</taxon>
        <taxon>Synechococcales</taxon>
        <taxon>Prochlorococcaceae</taxon>
        <taxon>Cyanobium</taxon>
    </lineage>
</organism>
<accession>K9P5P4</accession>
<name>K9P5P4_CYAGP</name>
<sequence>MIACFLLFLSWIDRMIRALPLWSLKQLDGFLSTTHTLA</sequence>